<evidence type="ECO:0000256" key="6">
    <source>
        <dbReference type="ARBA" id="ARBA00023180"/>
    </source>
</evidence>
<keyword evidence="2" id="KW-0719">Serine esterase</keyword>
<evidence type="ECO:0000256" key="8">
    <source>
        <dbReference type="ARBA" id="ARBA00048484"/>
    </source>
</evidence>
<dbReference type="Pfam" id="PF00135">
    <property type="entry name" value="COesterase"/>
    <property type="match status" value="1"/>
</dbReference>
<organism evidence="12 13">
    <name type="scientific">Haemaphysalis longicornis</name>
    <name type="common">Bush tick</name>
    <dbReference type="NCBI Taxonomy" id="44386"/>
    <lineage>
        <taxon>Eukaryota</taxon>
        <taxon>Metazoa</taxon>
        <taxon>Ecdysozoa</taxon>
        <taxon>Arthropoda</taxon>
        <taxon>Chelicerata</taxon>
        <taxon>Arachnida</taxon>
        <taxon>Acari</taxon>
        <taxon>Parasitiformes</taxon>
        <taxon>Ixodida</taxon>
        <taxon>Ixodoidea</taxon>
        <taxon>Ixodidae</taxon>
        <taxon>Haemaphysalinae</taxon>
        <taxon>Haemaphysalis</taxon>
    </lineage>
</organism>
<dbReference type="AlphaFoldDB" id="A0A9J6H143"/>
<dbReference type="EMBL" id="JABSTR010002340">
    <property type="protein sequence ID" value="KAH9384423.1"/>
    <property type="molecule type" value="Genomic_DNA"/>
</dbReference>
<keyword evidence="4" id="KW-0531">Neurotransmitter degradation</keyword>
<evidence type="ECO:0000256" key="5">
    <source>
        <dbReference type="ARBA" id="ARBA00023157"/>
    </source>
</evidence>
<dbReference type="InterPro" id="IPR029058">
    <property type="entry name" value="AB_hydrolase_fold"/>
</dbReference>
<evidence type="ECO:0000256" key="10">
    <source>
        <dbReference type="RuleBase" id="RU361235"/>
    </source>
</evidence>
<keyword evidence="5" id="KW-1015">Disulfide bond</keyword>
<proteinExistence type="inferred from homology"/>
<dbReference type="Gene3D" id="3.40.50.1820">
    <property type="entry name" value="alpha/beta hydrolase"/>
    <property type="match status" value="1"/>
</dbReference>
<evidence type="ECO:0000313" key="12">
    <source>
        <dbReference type="EMBL" id="KAH9384423.1"/>
    </source>
</evidence>
<dbReference type="GO" id="GO:0005615">
    <property type="term" value="C:extracellular space"/>
    <property type="evidence" value="ECO:0007669"/>
    <property type="project" value="TreeGrafter"/>
</dbReference>
<dbReference type="EC" id="3.1.1.-" evidence="10"/>
<dbReference type="InterPro" id="IPR019826">
    <property type="entry name" value="Carboxylesterase_B_AS"/>
</dbReference>
<gene>
    <name evidence="12" type="ORF">HPB48_026430</name>
</gene>
<accession>A0A9J6H143</accession>
<evidence type="ECO:0000256" key="2">
    <source>
        <dbReference type="ARBA" id="ARBA00022487"/>
    </source>
</evidence>
<dbReference type="OrthoDB" id="9000293at2759"/>
<dbReference type="InterPro" id="IPR050654">
    <property type="entry name" value="AChE-related_enzymes"/>
</dbReference>
<evidence type="ECO:0000259" key="11">
    <source>
        <dbReference type="Pfam" id="PF00135"/>
    </source>
</evidence>
<keyword evidence="13" id="KW-1185">Reference proteome</keyword>
<dbReference type="GO" id="GO:0003990">
    <property type="term" value="F:acetylcholinesterase activity"/>
    <property type="evidence" value="ECO:0007669"/>
    <property type="project" value="UniProtKB-EC"/>
</dbReference>
<feature type="active site" description="Acyl-ester intermediate" evidence="9">
    <location>
        <position position="231"/>
    </location>
</feature>
<feature type="active site" description="Charge relay system" evidence="9">
    <location>
        <position position="356"/>
    </location>
</feature>
<dbReference type="OMA" id="AKECHLW"/>
<dbReference type="GO" id="GO:0006581">
    <property type="term" value="P:acetylcholine catabolic process"/>
    <property type="evidence" value="ECO:0007669"/>
    <property type="project" value="TreeGrafter"/>
</dbReference>
<keyword evidence="3 10" id="KW-0378">Hydrolase</keyword>
<evidence type="ECO:0000256" key="9">
    <source>
        <dbReference type="PIRSR" id="PIRSR600997-1"/>
    </source>
</evidence>
<dbReference type="PANTHER" id="PTHR43918">
    <property type="entry name" value="ACETYLCHOLINESTERASE"/>
    <property type="match status" value="1"/>
</dbReference>
<evidence type="ECO:0000313" key="13">
    <source>
        <dbReference type="Proteomes" id="UP000821853"/>
    </source>
</evidence>
<reference evidence="12 13" key="1">
    <citation type="journal article" date="2020" name="Cell">
        <title>Large-Scale Comparative Analyses of Tick Genomes Elucidate Their Genetic Diversity and Vector Capacities.</title>
        <authorList>
            <consortium name="Tick Genome and Microbiome Consortium (TIGMIC)"/>
            <person name="Jia N."/>
            <person name="Wang J."/>
            <person name="Shi W."/>
            <person name="Du L."/>
            <person name="Sun Y."/>
            <person name="Zhan W."/>
            <person name="Jiang J.F."/>
            <person name="Wang Q."/>
            <person name="Zhang B."/>
            <person name="Ji P."/>
            <person name="Bell-Sakyi L."/>
            <person name="Cui X.M."/>
            <person name="Yuan T.T."/>
            <person name="Jiang B.G."/>
            <person name="Yang W.F."/>
            <person name="Lam T.T."/>
            <person name="Chang Q.C."/>
            <person name="Ding S.J."/>
            <person name="Wang X.J."/>
            <person name="Zhu J.G."/>
            <person name="Ruan X.D."/>
            <person name="Zhao L."/>
            <person name="Wei J.T."/>
            <person name="Ye R.Z."/>
            <person name="Que T.C."/>
            <person name="Du C.H."/>
            <person name="Zhou Y.H."/>
            <person name="Cheng J.X."/>
            <person name="Dai P.F."/>
            <person name="Guo W.B."/>
            <person name="Han X.H."/>
            <person name="Huang E.J."/>
            <person name="Li L.F."/>
            <person name="Wei W."/>
            <person name="Gao Y.C."/>
            <person name="Liu J.Z."/>
            <person name="Shao H.Z."/>
            <person name="Wang X."/>
            <person name="Wang C.C."/>
            <person name="Yang T.C."/>
            <person name="Huo Q.B."/>
            <person name="Li W."/>
            <person name="Chen H.Y."/>
            <person name="Chen S.E."/>
            <person name="Zhou L.G."/>
            <person name="Ni X.B."/>
            <person name="Tian J.H."/>
            <person name="Sheng Y."/>
            <person name="Liu T."/>
            <person name="Pan Y.S."/>
            <person name="Xia L.Y."/>
            <person name="Li J."/>
            <person name="Zhao F."/>
            <person name="Cao W.C."/>
        </authorList>
    </citation>
    <scope>NUCLEOTIDE SEQUENCE [LARGE SCALE GENOMIC DNA]</scope>
    <source>
        <strain evidence="12">HaeL-2018</strain>
    </source>
</reference>
<feature type="active site" description="Charge relay system" evidence="9">
    <location>
        <position position="468"/>
    </location>
</feature>
<sequence>MLWKKWQLQCWIVVAKITINVIFLPLICAGAEDTDSLVVMTTNGSVRGFIRNHTSGKSVRVFYGIPYAQPPVGNLRFRRPVPNISWSGILNATVRPNSCVQALDCIYGNFNGSMMWNANTNMSEDCLKLNIWTPHPDPNNVAVLVWIYGGGFYSGTSTLDVYDATTLVARENVIVVSMNYRVASLGFLSFGNDMVPGNAGLYDQHLALSWIKENICAFGGDENRITIFGESAGAVSVGYHLLSPLSRGLFTRAILQSGYLTAPWGFQNNATARKSAKALAEALNCSTELDNSTLECLLGKDAKLIIENEVWGSGVVEFPFVPVQDGLLIPNSTQNMSVMGTFNNETTVLLGSNANEGSYFLEYFLELPATADPVNITEQNFTAVLKALNPVKGEPPMEDILKMYVNVTPSSTEEWLSVLDAIVGDYHFTCPVVQLAELLTQAEASVYQYFFSHRSSSNPWPKWMGVIHGEEIGFEFGEPFNASLKYDEVDKNLSATIMKYWANFSKSG</sequence>
<dbReference type="InterPro" id="IPR000997">
    <property type="entry name" value="Cholinesterase"/>
</dbReference>
<evidence type="ECO:0000256" key="1">
    <source>
        <dbReference type="ARBA" id="ARBA00005964"/>
    </source>
</evidence>
<dbReference type="InterPro" id="IPR002018">
    <property type="entry name" value="CarbesteraseB"/>
</dbReference>
<comment type="function">
    <text evidence="7">Rapidly hydrolyzes choline released into the synapse.</text>
</comment>
<dbReference type="PROSITE" id="PS00122">
    <property type="entry name" value="CARBOXYLESTERASE_B_1"/>
    <property type="match status" value="1"/>
</dbReference>
<feature type="domain" description="Carboxylesterase type B" evidence="11">
    <location>
        <begin position="36"/>
        <end position="508"/>
    </location>
</feature>
<keyword evidence="6" id="KW-0325">Glycoprotein</keyword>
<dbReference type="PANTHER" id="PTHR43918:SF12">
    <property type="entry name" value="ACETYLCHOLINESTERASE 1"/>
    <property type="match status" value="1"/>
</dbReference>
<comment type="catalytic activity">
    <reaction evidence="8">
        <text>acetylcholine + H2O = choline + acetate + H(+)</text>
        <dbReference type="Rhea" id="RHEA:17561"/>
        <dbReference type="ChEBI" id="CHEBI:15354"/>
        <dbReference type="ChEBI" id="CHEBI:15355"/>
        <dbReference type="ChEBI" id="CHEBI:15377"/>
        <dbReference type="ChEBI" id="CHEBI:15378"/>
        <dbReference type="ChEBI" id="CHEBI:30089"/>
        <dbReference type="EC" id="3.1.1.7"/>
    </reaction>
</comment>
<dbReference type="VEuPathDB" id="VectorBase:HLOH_044818"/>
<dbReference type="Proteomes" id="UP000821853">
    <property type="component" value="Unassembled WGS sequence"/>
</dbReference>
<comment type="similarity">
    <text evidence="1 10">Belongs to the type-B carboxylesterase/lipase family.</text>
</comment>
<dbReference type="PRINTS" id="PR00878">
    <property type="entry name" value="CHOLNESTRASE"/>
</dbReference>
<protein>
    <recommendedName>
        <fullName evidence="10">Carboxylic ester hydrolase</fullName>
        <ecNumber evidence="10">3.1.1.-</ecNumber>
    </recommendedName>
</protein>
<dbReference type="CDD" id="cd00312">
    <property type="entry name" value="Esterase_lipase"/>
    <property type="match status" value="1"/>
</dbReference>
<evidence type="ECO:0000256" key="4">
    <source>
        <dbReference type="ARBA" id="ARBA00022867"/>
    </source>
</evidence>
<dbReference type="FunFam" id="3.40.50.1820:FF:000029">
    <property type="entry name" value="Acetylcholinesterase"/>
    <property type="match status" value="1"/>
</dbReference>
<evidence type="ECO:0000256" key="3">
    <source>
        <dbReference type="ARBA" id="ARBA00022801"/>
    </source>
</evidence>
<dbReference type="GO" id="GO:0005886">
    <property type="term" value="C:plasma membrane"/>
    <property type="evidence" value="ECO:0007669"/>
    <property type="project" value="TreeGrafter"/>
</dbReference>
<comment type="caution">
    <text evidence="12">The sequence shown here is derived from an EMBL/GenBank/DDBJ whole genome shotgun (WGS) entry which is preliminary data.</text>
</comment>
<name>A0A9J6H143_HAELO</name>
<dbReference type="SUPFAM" id="SSF53474">
    <property type="entry name" value="alpha/beta-Hydrolases"/>
    <property type="match status" value="1"/>
</dbReference>
<evidence type="ECO:0000256" key="7">
    <source>
        <dbReference type="ARBA" id="ARBA00037263"/>
    </source>
</evidence>
<dbReference type="GO" id="GO:0019695">
    <property type="term" value="P:choline metabolic process"/>
    <property type="evidence" value="ECO:0007669"/>
    <property type="project" value="TreeGrafter"/>
</dbReference>